<accession>I0WXA4</accession>
<evidence type="ECO:0000256" key="1">
    <source>
        <dbReference type="SAM" id="MobiDB-lite"/>
    </source>
</evidence>
<sequence length="115" mass="12210">MVAPTPLAISDQPAPIPRPTDFRGPDADDFFAAGLRAPPRELPPRGEVDLRGVLTVRVVRDLGLDGVEPPRTPVLAVDVVVLEPRALALPAMVLRLVATAPSGPSATPVTRRDLR</sequence>
<dbReference type="AlphaFoldDB" id="I0WXA4"/>
<organism evidence="2 3">
    <name type="scientific">Rhodococcus opacus RKJ300 = JCM 13270</name>
    <dbReference type="NCBI Taxonomy" id="1165867"/>
    <lineage>
        <taxon>Bacteria</taxon>
        <taxon>Bacillati</taxon>
        <taxon>Actinomycetota</taxon>
        <taxon>Actinomycetes</taxon>
        <taxon>Mycobacteriales</taxon>
        <taxon>Nocardiaceae</taxon>
        <taxon>Rhodococcus</taxon>
    </lineage>
</organism>
<dbReference type="EMBL" id="AJJH01000021">
    <property type="protein sequence ID" value="EID81020.1"/>
    <property type="molecule type" value="Genomic_DNA"/>
</dbReference>
<dbReference type="Proteomes" id="UP000006447">
    <property type="component" value="Unassembled WGS sequence"/>
</dbReference>
<reference evidence="2 3" key="1">
    <citation type="journal article" date="2012" name="J. Bacteriol.">
        <title>Draft genome sequence of the nitrophenol-degrading actinomycete Rhodococcus imtechensis RKJ300.</title>
        <authorList>
            <person name="Vikram S."/>
            <person name="Kumar S."/>
            <person name="Subramanian S."/>
            <person name="Raghava G.P."/>
        </authorList>
    </citation>
    <scope>NUCLEOTIDE SEQUENCE [LARGE SCALE GENOMIC DNA]</scope>
    <source>
        <strain evidence="2 3">RKJ300</strain>
    </source>
</reference>
<evidence type="ECO:0000313" key="3">
    <source>
        <dbReference type="Proteomes" id="UP000006447"/>
    </source>
</evidence>
<feature type="region of interest" description="Disordered" evidence="1">
    <location>
        <begin position="1"/>
        <end position="23"/>
    </location>
</feature>
<protein>
    <submittedName>
        <fullName evidence="2">Uncharacterized protein</fullName>
    </submittedName>
</protein>
<gene>
    <name evidence="2" type="ORF">W59_05671</name>
</gene>
<name>I0WXA4_RHOOP</name>
<evidence type="ECO:0000313" key="2">
    <source>
        <dbReference type="EMBL" id="EID81020.1"/>
    </source>
</evidence>
<proteinExistence type="predicted"/>
<comment type="caution">
    <text evidence="2">The sequence shown here is derived from an EMBL/GenBank/DDBJ whole genome shotgun (WGS) entry which is preliminary data.</text>
</comment>